<evidence type="ECO:0000313" key="4">
    <source>
        <dbReference type="EMBL" id="MDW5596302.1"/>
    </source>
</evidence>
<dbReference type="Pfam" id="PF19278">
    <property type="entry name" value="Hydant_A_C"/>
    <property type="match status" value="1"/>
</dbReference>
<dbReference type="InterPro" id="IPR043129">
    <property type="entry name" value="ATPase_NBD"/>
</dbReference>
<accession>A0ABU4HUE4</accession>
<dbReference type="Proteomes" id="UP001284601">
    <property type="component" value="Unassembled WGS sequence"/>
</dbReference>
<evidence type="ECO:0000259" key="1">
    <source>
        <dbReference type="Pfam" id="PF01968"/>
    </source>
</evidence>
<protein>
    <submittedName>
        <fullName evidence="4">Hydantoinase/oxoprolinase family protein</fullName>
    </submittedName>
</protein>
<keyword evidence="5" id="KW-1185">Reference proteome</keyword>
<organism evidence="4 5">
    <name type="scientific">Conexibacter stalactiti</name>
    <dbReference type="NCBI Taxonomy" id="1940611"/>
    <lineage>
        <taxon>Bacteria</taxon>
        <taxon>Bacillati</taxon>
        <taxon>Actinomycetota</taxon>
        <taxon>Thermoleophilia</taxon>
        <taxon>Solirubrobacterales</taxon>
        <taxon>Conexibacteraceae</taxon>
        <taxon>Conexibacter</taxon>
    </lineage>
</organism>
<evidence type="ECO:0000313" key="5">
    <source>
        <dbReference type="Proteomes" id="UP001284601"/>
    </source>
</evidence>
<dbReference type="EMBL" id="JAWSTH010000052">
    <property type="protein sequence ID" value="MDW5596302.1"/>
    <property type="molecule type" value="Genomic_DNA"/>
</dbReference>
<comment type="caution">
    <text evidence="4">The sequence shown here is derived from an EMBL/GenBank/DDBJ whole genome shotgun (WGS) entry which is preliminary data.</text>
</comment>
<dbReference type="InterPro" id="IPR002821">
    <property type="entry name" value="Hydantoinase_A"/>
</dbReference>
<dbReference type="RefSeq" id="WP_318598684.1">
    <property type="nucleotide sequence ID" value="NZ_JAWSTH010000052.1"/>
</dbReference>
<dbReference type="PANTHER" id="PTHR11365:SF23">
    <property type="entry name" value="HYPOTHETICAL 5-OXOPROLINASE (EUROFUNG)-RELATED"/>
    <property type="match status" value="1"/>
</dbReference>
<proteinExistence type="predicted"/>
<dbReference type="PANTHER" id="PTHR11365">
    <property type="entry name" value="5-OXOPROLINASE RELATED"/>
    <property type="match status" value="1"/>
</dbReference>
<dbReference type="InterPro" id="IPR008040">
    <property type="entry name" value="Hydant_A_N"/>
</dbReference>
<dbReference type="InterPro" id="IPR045079">
    <property type="entry name" value="Oxoprolinase-like"/>
</dbReference>
<feature type="domain" description="Hydantoinase/oxoprolinase N-terminal" evidence="2">
    <location>
        <begin position="11"/>
        <end position="193"/>
    </location>
</feature>
<dbReference type="Pfam" id="PF05378">
    <property type="entry name" value="Hydant_A_N"/>
    <property type="match status" value="1"/>
</dbReference>
<name>A0ABU4HUE4_9ACTN</name>
<evidence type="ECO:0000259" key="3">
    <source>
        <dbReference type="Pfam" id="PF19278"/>
    </source>
</evidence>
<feature type="domain" description="Acetophenone carboxylase-like C-terminal" evidence="3">
    <location>
        <begin position="548"/>
        <end position="694"/>
    </location>
</feature>
<reference evidence="5" key="1">
    <citation type="submission" date="2023-07" db="EMBL/GenBank/DDBJ databases">
        <title>Conexibacter stalactiti sp. nov., isolated from stalactites in a lava cave and emended description of the genus Conexibacter.</title>
        <authorList>
            <person name="Lee S.D."/>
        </authorList>
    </citation>
    <scope>NUCLEOTIDE SEQUENCE [LARGE SCALE GENOMIC DNA]</scope>
    <source>
        <strain evidence="5">KCTC 39840</strain>
    </source>
</reference>
<evidence type="ECO:0000259" key="2">
    <source>
        <dbReference type="Pfam" id="PF05378"/>
    </source>
</evidence>
<gene>
    <name evidence="4" type="ORF">R7226_18285</name>
</gene>
<feature type="domain" description="Hydantoinase A/oxoprolinase" evidence="1">
    <location>
        <begin position="214"/>
        <end position="505"/>
    </location>
</feature>
<sequence>MTPSQETGGLRFGVDTGGTFTDLVVEGLPGGLRFFKRPTTPDDPVRGLLDVVEAAAAELGTDSGELLGRAGMFIHGTTRATNAIVEGATARTALLTTDGHRDVLLIREGGGRITPMDYTQTYPDPYVPRALTFEVPERIGAEGQVRRPLDEQAVVEIAARLREERVEAVAVCLLWSVVNPVHELRVGELLREHLPGVPVTLSHALNPTVREYRRASSAAIDASLKPLMSRYIGDLDERLRIAGFGGRLLILTSAGGVLDARDVWDSPIHSIGSGPAAAPVAGRHFASIDAGSDYAIVTDAGGTTYDVGLIRRGRIPWTRETIVGHPVQGNITGFPSVDVKSVGAGGGSIGWVDDGGMLHVGPQSAGSDPGPVCWNRGGTRPTVTDACVVLGWLDPDYFLGGEMRIEPALARQAISRDVAEPLGLPVEQAAAAVLDLACERMVTAIEEITLNQGLDPREAVTVGGGGGAGLYAATIARRLGSERVVIPAVSAALSAAGALLSELSRDFQRIQLSSSRAFDAATANATLEALVADCEAFRAGAGRDAVASEVRLSVEARYPNQVWEVEVPLPVQRFASEDDVAALEQAFHRAHEELFAFSDGDSGIEIVSWHAHVSCRLHEAADVTIAAPAAAPEEPRTRAAYFSGHGTVATAVHRIEQLAAGAAVAGPAIVESPVTTVVVPPGAALQRLDSGSLLLLTGAAATPVLTPALVETEQPR</sequence>
<dbReference type="Pfam" id="PF01968">
    <property type="entry name" value="Hydantoinase_A"/>
    <property type="match status" value="1"/>
</dbReference>
<dbReference type="SUPFAM" id="SSF53067">
    <property type="entry name" value="Actin-like ATPase domain"/>
    <property type="match status" value="1"/>
</dbReference>
<dbReference type="InterPro" id="IPR049517">
    <property type="entry name" value="ACX-like_C"/>
</dbReference>